<dbReference type="GO" id="GO:0005524">
    <property type="term" value="F:ATP binding"/>
    <property type="evidence" value="ECO:0007669"/>
    <property type="project" value="UniProtKB-UniRule"/>
</dbReference>
<name>A0A432W0E6_9GAMM</name>
<keyword evidence="8 15" id="KW-0547">Nucleotide-binding</keyword>
<evidence type="ECO:0000313" key="16">
    <source>
        <dbReference type="EMBL" id="RUO22463.1"/>
    </source>
</evidence>
<dbReference type="Gene3D" id="1.10.510.10">
    <property type="entry name" value="Transferase(Phosphotransferase) domain 1"/>
    <property type="match status" value="1"/>
</dbReference>
<keyword evidence="11 15" id="KW-0448">Lipopolysaccharide biosynthesis</keyword>
<dbReference type="NCBIfam" id="NF002475">
    <property type="entry name" value="PRK01723.1"/>
    <property type="match status" value="1"/>
</dbReference>
<accession>A0A432W0E6</accession>
<dbReference type="UniPathway" id="UPA00958"/>
<comment type="pathway">
    <text evidence="2 15">Bacterial outer membrane biogenesis; LPS core biosynthesis.</text>
</comment>
<dbReference type="InterPro" id="IPR011009">
    <property type="entry name" value="Kinase-like_dom_sf"/>
</dbReference>
<dbReference type="HAMAP" id="MF_00521">
    <property type="entry name" value="KDO_kinase"/>
    <property type="match status" value="1"/>
</dbReference>
<evidence type="ECO:0000256" key="2">
    <source>
        <dbReference type="ARBA" id="ARBA00004713"/>
    </source>
</evidence>
<comment type="subcellular location">
    <subcellularLocation>
        <location evidence="1 15">Cell inner membrane</location>
        <topology evidence="1 15">Peripheral membrane protein</topology>
        <orientation evidence="1 15">Cytoplasmic side</orientation>
    </subcellularLocation>
</comment>
<dbReference type="RefSeq" id="WP_126766043.1">
    <property type="nucleotide sequence ID" value="NZ_PIPJ01000002.1"/>
</dbReference>
<dbReference type="SUPFAM" id="SSF56112">
    <property type="entry name" value="Protein kinase-like (PK-like)"/>
    <property type="match status" value="1"/>
</dbReference>
<evidence type="ECO:0000256" key="6">
    <source>
        <dbReference type="ARBA" id="ARBA00022519"/>
    </source>
</evidence>
<reference evidence="17" key="1">
    <citation type="journal article" date="2018" name="Front. Microbiol.">
        <title>Genome-Based Analysis Reveals the Taxonomy and Diversity of the Family Idiomarinaceae.</title>
        <authorList>
            <person name="Liu Y."/>
            <person name="Lai Q."/>
            <person name="Shao Z."/>
        </authorList>
    </citation>
    <scope>NUCLEOTIDE SEQUENCE [LARGE SCALE GENOMIC DNA]</scope>
    <source>
        <strain evidence="17">GBPy7</strain>
    </source>
</reference>
<evidence type="ECO:0000256" key="13">
    <source>
        <dbReference type="ARBA" id="ARBA00029511"/>
    </source>
</evidence>
<dbReference type="EC" id="2.7.1.166" evidence="4 15"/>
<feature type="active site" evidence="15">
    <location>
        <position position="167"/>
    </location>
</feature>
<keyword evidence="5 15" id="KW-1003">Cell membrane</keyword>
<evidence type="ECO:0000256" key="14">
    <source>
        <dbReference type="ARBA" id="ARBA00034417"/>
    </source>
</evidence>
<evidence type="ECO:0000256" key="9">
    <source>
        <dbReference type="ARBA" id="ARBA00022777"/>
    </source>
</evidence>
<dbReference type="GO" id="GO:0005886">
    <property type="term" value="C:plasma membrane"/>
    <property type="evidence" value="ECO:0007669"/>
    <property type="project" value="UniProtKB-SubCell"/>
</dbReference>
<dbReference type="InterPro" id="IPR022826">
    <property type="entry name" value="KDO_kinase"/>
</dbReference>
<comment type="catalytic activity">
    <reaction evidence="14 15">
        <text>an alpha-Kdo-(2-&gt;6)-lipid IVA + ATP = a 4-O-phospho-alpha-Kdo-(2-&gt;6)-lipid IVA + ADP + H(+)</text>
        <dbReference type="Rhea" id="RHEA:74271"/>
        <dbReference type="ChEBI" id="CHEBI:15378"/>
        <dbReference type="ChEBI" id="CHEBI:30616"/>
        <dbReference type="ChEBI" id="CHEBI:176428"/>
        <dbReference type="ChEBI" id="CHEBI:193140"/>
        <dbReference type="ChEBI" id="CHEBI:456216"/>
        <dbReference type="EC" id="2.7.1.166"/>
    </reaction>
</comment>
<dbReference type="GO" id="GO:0016773">
    <property type="term" value="F:phosphotransferase activity, alcohol group as acceptor"/>
    <property type="evidence" value="ECO:0007669"/>
    <property type="project" value="UniProtKB-UniRule"/>
</dbReference>
<evidence type="ECO:0000256" key="5">
    <source>
        <dbReference type="ARBA" id="ARBA00022475"/>
    </source>
</evidence>
<keyword evidence="12 15" id="KW-0472">Membrane</keyword>
<dbReference type="GO" id="GO:0016301">
    <property type="term" value="F:kinase activity"/>
    <property type="evidence" value="ECO:0007669"/>
    <property type="project" value="UniProtKB-KW"/>
</dbReference>
<dbReference type="EMBL" id="PIPJ01000002">
    <property type="protein sequence ID" value="RUO22463.1"/>
    <property type="molecule type" value="Genomic_DNA"/>
</dbReference>
<evidence type="ECO:0000256" key="10">
    <source>
        <dbReference type="ARBA" id="ARBA00022840"/>
    </source>
</evidence>
<evidence type="ECO:0000313" key="17">
    <source>
        <dbReference type="Proteomes" id="UP000288395"/>
    </source>
</evidence>
<gene>
    <name evidence="15" type="primary">kdkA</name>
    <name evidence="16" type="ORF">CWE08_04610</name>
</gene>
<dbReference type="Pfam" id="PF06293">
    <property type="entry name" value="Kdo"/>
    <property type="match status" value="1"/>
</dbReference>
<evidence type="ECO:0000256" key="15">
    <source>
        <dbReference type="HAMAP-Rule" id="MF_00521"/>
    </source>
</evidence>
<dbReference type="AlphaFoldDB" id="A0A432W0E6"/>
<evidence type="ECO:0000256" key="11">
    <source>
        <dbReference type="ARBA" id="ARBA00022985"/>
    </source>
</evidence>
<evidence type="ECO:0000256" key="1">
    <source>
        <dbReference type="ARBA" id="ARBA00004515"/>
    </source>
</evidence>
<proteinExistence type="inferred from homology"/>
<keyword evidence="7 15" id="KW-0808">Transferase</keyword>
<protein>
    <recommendedName>
        <fullName evidence="13 15">3-deoxy-D-manno-octulosonic acid kinase</fullName>
        <shortName evidence="15">Kdo kinase</shortName>
        <ecNumber evidence="4 15">2.7.1.166</ecNumber>
    </recommendedName>
</protein>
<comment type="similarity">
    <text evidence="3 15">Belongs to the protein kinase superfamily. KdkA/RfaP family.</text>
</comment>
<evidence type="ECO:0000256" key="7">
    <source>
        <dbReference type="ARBA" id="ARBA00022679"/>
    </source>
</evidence>
<comment type="function">
    <text evidence="15">Catalyzes the ATP-dependent phosphorylation of the 3-deoxy-D-manno-octulosonic acid (Kdo) residue in Kdo-lipid IV(A) at the 4-OH position.</text>
</comment>
<dbReference type="Proteomes" id="UP000288395">
    <property type="component" value="Unassembled WGS sequence"/>
</dbReference>
<keyword evidence="6 15" id="KW-0997">Cell inner membrane</keyword>
<evidence type="ECO:0000256" key="3">
    <source>
        <dbReference type="ARBA" id="ARBA00010327"/>
    </source>
</evidence>
<dbReference type="OrthoDB" id="6854449at2"/>
<evidence type="ECO:0000256" key="8">
    <source>
        <dbReference type="ARBA" id="ARBA00022741"/>
    </source>
</evidence>
<organism evidence="16 17">
    <name type="scientific">Aliidiomarina iranensis</name>
    <dbReference type="NCBI Taxonomy" id="1434071"/>
    <lineage>
        <taxon>Bacteria</taxon>
        <taxon>Pseudomonadati</taxon>
        <taxon>Pseudomonadota</taxon>
        <taxon>Gammaproteobacteria</taxon>
        <taxon>Alteromonadales</taxon>
        <taxon>Idiomarinaceae</taxon>
        <taxon>Aliidiomarina</taxon>
    </lineage>
</organism>
<dbReference type="GO" id="GO:0009244">
    <property type="term" value="P:lipopolysaccharide core region biosynthetic process"/>
    <property type="evidence" value="ECO:0007669"/>
    <property type="project" value="UniProtKB-UniRule"/>
</dbReference>
<keyword evidence="9 15" id="KW-0418">Kinase</keyword>
<sequence length="247" mass="28407">MLTDHQIANQYIRVQAPPLIGSPELWLQPEFWQGENAVVGQSTGRNTVWFVSDGEREYVLRHYYRGGLPGKLLTDQFVFTGLEKTRSMAEFNLLATLYDLGLPVPKPIAAGVQRSGFIYRANLLIERVMNANDVFQVLRTEPLTANAWQQIGAMIANFHRAGLYHSDLNCHNILWQRCDGSEKPWLIDFDRCELRMQALGKTAWKEANLARLKRSLEKELGQQTDFYWQQADWQALMAGYNNTELNE</sequence>
<evidence type="ECO:0000256" key="4">
    <source>
        <dbReference type="ARBA" id="ARBA00011988"/>
    </source>
</evidence>
<keyword evidence="17" id="KW-1185">Reference proteome</keyword>
<keyword evidence="10 15" id="KW-0067">ATP-binding</keyword>
<evidence type="ECO:0000256" key="12">
    <source>
        <dbReference type="ARBA" id="ARBA00023136"/>
    </source>
</evidence>
<comment type="caution">
    <text evidence="16">The sequence shown here is derived from an EMBL/GenBank/DDBJ whole genome shotgun (WGS) entry which is preliminary data.</text>
</comment>